<evidence type="ECO:0000259" key="7">
    <source>
        <dbReference type="Pfam" id="PF07980"/>
    </source>
</evidence>
<dbReference type="InterPro" id="IPR011990">
    <property type="entry name" value="TPR-like_helical_dom_sf"/>
</dbReference>
<sequence length="699" mass="80382">MKKRILILSLVVASLSILFTGCKDYLDSDYLFDERMTVEDIFSNKDYTNRWLAECYAYLGNNHMQDICSKNNVPFNFADDMYYGDGGYENWKYGRYDETGLKNNSDLIWHMAYKSIRQAAVFLNYIDMNTEFTDEERADLKAQARFLRAYYYWILFRTFGPVPIVPDEGVDYTVDYDQMAYSRKTYEECATYIANELKSAAASLPMTRGIQDFARPTRGAALALRARALLYAASPLANGGAPAEVQTAMVDRQGNPLLSDTKDESKWARAAAAAKDVMDLNQYKLYVAYKKAAGNDPIAYPATLESQSDPDNHFDEKKWPEGYMDIDPFESYRSVFNGAILASQNPELIFTRGQNQGGEGINIMVIHQMPRYDGGGYNTHGMTQKQCDAYYMKDGEDCDGMNSMYAGREGYIDPMRYNMRGRNTDLVEKGELTDYPELGPLGVGVCKQYVGREPRFYASVAYNGATWNLLKANSDDNKGERTNVQFFYYRDSPDGYKQTTYWLRSGIGIKKYVHPDDISHTEENAYETKYLRSKVTPDIRYAEILLIYAEAINELTGSHEVTSWDGHTYTIKRDIEELKKGIQPIRIRAGIPDYKTDIYEDQVKFRIKLKRERQIELFAEGQRYFDLRRWCDAPAEESTPIYGCNVYCTKAAATSFHTPVEVPSLRNIFSLKMWFWPINPTELRRNKNLSQNPGWRDPE</sequence>
<dbReference type="InterPro" id="IPR012944">
    <property type="entry name" value="SusD_RagB_dom"/>
</dbReference>
<keyword evidence="10" id="KW-1185">Reference proteome</keyword>
<dbReference type="Proteomes" id="UP000288079">
    <property type="component" value="Unassembled WGS sequence"/>
</dbReference>
<accession>A0A401LY97</accession>
<comment type="subcellular location">
    <subcellularLocation>
        <location evidence="1">Cell outer membrane</location>
    </subcellularLocation>
</comment>
<evidence type="ECO:0000313" key="9">
    <source>
        <dbReference type="EMBL" id="GCB36481.1"/>
    </source>
</evidence>
<keyword evidence="4" id="KW-0472">Membrane</keyword>
<comment type="similarity">
    <text evidence="2">Belongs to the SusD family.</text>
</comment>
<evidence type="ECO:0000256" key="3">
    <source>
        <dbReference type="ARBA" id="ARBA00022729"/>
    </source>
</evidence>
<evidence type="ECO:0000256" key="4">
    <source>
        <dbReference type="ARBA" id="ARBA00023136"/>
    </source>
</evidence>
<feature type="domain" description="RagB/SusD" evidence="7">
    <location>
        <begin position="347"/>
        <end position="695"/>
    </location>
</feature>
<proteinExistence type="inferred from homology"/>
<evidence type="ECO:0000256" key="6">
    <source>
        <dbReference type="SAM" id="SignalP"/>
    </source>
</evidence>
<dbReference type="InterPro" id="IPR033985">
    <property type="entry name" value="SusD-like_N"/>
</dbReference>
<feature type="signal peptide" evidence="6">
    <location>
        <begin position="1"/>
        <end position="20"/>
    </location>
</feature>
<protein>
    <submittedName>
        <fullName evidence="9">Starch-binding protein</fullName>
    </submittedName>
</protein>
<dbReference type="OrthoDB" id="724176at2"/>
<evidence type="ECO:0000256" key="5">
    <source>
        <dbReference type="ARBA" id="ARBA00023237"/>
    </source>
</evidence>
<dbReference type="EMBL" id="BHWB01000012">
    <property type="protein sequence ID" value="GCB36481.1"/>
    <property type="molecule type" value="Genomic_DNA"/>
</dbReference>
<dbReference type="PROSITE" id="PS51257">
    <property type="entry name" value="PROKAR_LIPOPROTEIN"/>
    <property type="match status" value="1"/>
</dbReference>
<name>A0A401LY97_9BACE</name>
<dbReference type="RefSeq" id="WP_125042140.1">
    <property type="nucleotide sequence ID" value="NZ_BHWB01000012.1"/>
</dbReference>
<comment type="caution">
    <text evidence="9">The sequence shown here is derived from an EMBL/GenBank/DDBJ whole genome shotgun (WGS) entry which is preliminary data.</text>
</comment>
<dbReference type="GO" id="GO:0009279">
    <property type="term" value="C:cell outer membrane"/>
    <property type="evidence" value="ECO:0007669"/>
    <property type="project" value="UniProtKB-SubCell"/>
</dbReference>
<reference evidence="9 10" key="1">
    <citation type="submission" date="2018-10" db="EMBL/GenBank/DDBJ databases">
        <title>Draft Genome Sequence of Bacteroides sp. KCTC 15687.</title>
        <authorList>
            <person name="Yu S.Y."/>
            <person name="Kim J.S."/>
            <person name="Oh B.S."/>
            <person name="Park S.H."/>
            <person name="Kang S.W."/>
            <person name="Park J.E."/>
            <person name="Choi S.H."/>
            <person name="Han K.I."/>
            <person name="Lee K.C."/>
            <person name="Eom M.K."/>
            <person name="Suh M.K."/>
            <person name="Lee D.H."/>
            <person name="Yoon H."/>
            <person name="Kim B."/>
            <person name="Yang S.J."/>
            <person name="Lee J.S."/>
            <person name="Lee J.H."/>
        </authorList>
    </citation>
    <scope>NUCLEOTIDE SEQUENCE [LARGE SCALE GENOMIC DNA]</scope>
    <source>
        <strain evidence="9 10">KCTC 15687</strain>
    </source>
</reference>
<organism evidence="9 10">
    <name type="scientific">Bacteroides faecalis</name>
    <dbReference type="NCBI Taxonomy" id="2447885"/>
    <lineage>
        <taxon>Bacteria</taxon>
        <taxon>Pseudomonadati</taxon>
        <taxon>Bacteroidota</taxon>
        <taxon>Bacteroidia</taxon>
        <taxon>Bacteroidales</taxon>
        <taxon>Bacteroidaceae</taxon>
        <taxon>Bacteroides</taxon>
    </lineage>
</organism>
<dbReference type="Pfam" id="PF07980">
    <property type="entry name" value="SusD_RagB"/>
    <property type="match status" value="1"/>
</dbReference>
<feature type="chain" id="PRO_5019395005" evidence="6">
    <location>
        <begin position="21"/>
        <end position="699"/>
    </location>
</feature>
<evidence type="ECO:0000259" key="8">
    <source>
        <dbReference type="Pfam" id="PF14322"/>
    </source>
</evidence>
<keyword evidence="5" id="KW-0998">Cell outer membrane</keyword>
<gene>
    <name evidence="9" type="ORF">KGMB02408_34260</name>
</gene>
<dbReference type="Pfam" id="PF14322">
    <property type="entry name" value="SusD-like_3"/>
    <property type="match status" value="1"/>
</dbReference>
<dbReference type="AlphaFoldDB" id="A0A401LY97"/>
<dbReference type="Gene3D" id="1.25.40.390">
    <property type="match status" value="1"/>
</dbReference>
<evidence type="ECO:0000313" key="10">
    <source>
        <dbReference type="Proteomes" id="UP000288079"/>
    </source>
</evidence>
<keyword evidence="3 6" id="KW-0732">Signal</keyword>
<dbReference type="SUPFAM" id="SSF48452">
    <property type="entry name" value="TPR-like"/>
    <property type="match status" value="1"/>
</dbReference>
<evidence type="ECO:0000256" key="1">
    <source>
        <dbReference type="ARBA" id="ARBA00004442"/>
    </source>
</evidence>
<evidence type="ECO:0000256" key="2">
    <source>
        <dbReference type="ARBA" id="ARBA00006275"/>
    </source>
</evidence>
<feature type="domain" description="SusD-like N-terminal" evidence="8">
    <location>
        <begin position="50"/>
        <end position="228"/>
    </location>
</feature>